<evidence type="ECO:0000259" key="2">
    <source>
        <dbReference type="Pfam" id="PF00171"/>
    </source>
</evidence>
<dbReference type="CDD" id="cd07122">
    <property type="entry name" value="ALDH_F20_ACDH"/>
    <property type="match status" value="1"/>
</dbReference>
<dbReference type="AlphaFoldDB" id="A0A381RYA5"/>
<feature type="region of interest" description="Disordered" evidence="1">
    <location>
        <begin position="530"/>
        <end position="583"/>
    </location>
</feature>
<name>A0A381RYA5_9ZZZZ</name>
<evidence type="ECO:0000256" key="1">
    <source>
        <dbReference type="SAM" id="MobiDB-lite"/>
    </source>
</evidence>
<proteinExistence type="predicted"/>
<dbReference type="Gene3D" id="3.40.605.10">
    <property type="entry name" value="Aldehyde Dehydrogenase, Chain A, domain 1"/>
    <property type="match status" value="1"/>
</dbReference>
<reference evidence="3" key="1">
    <citation type="submission" date="2018-05" db="EMBL/GenBank/DDBJ databases">
        <authorList>
            <person name="Lanie J.A."/>
            <person name="Ng W.-L."/>
            <person name="Kazmierczak K.M."/>
            <person name="Andrzejewski T.M."/>
            <person name="Davidsen T.M."/>
            <person name="Wayne K.J."/>
            <person name="Tettelin H."/>
            <person name="Glass J.I."/>
            <person name="Rusch D."/>
            <person name="Podicherti R."/>
            <person name="Tsui H.-C.T."/>
            <person name="Winkler M.E."/>
        </authorList>
    </citation>
    <scope>NUCLEOTIDE SEQUENCE</scope>
</reference>
<dbReference type="InterPro" id="IPR016163">
    <property type="entry name" value="Ald_DH_C"/>
</dbReference>
<feature type="non-terminal residue" evidence="3">
    <location>
        <position position="1"/>
    </location>
</feature>
<dbReference type="SUPFAM" id="SSF53720">
    <property type="entry name" value="ALDH-like"/>
    <property type="match status" value="1"/>
</dbReference>
<feature type="non-terminal residue" evidence="3">
    <location>
        <position position="583"/>
    </location>
</feature>
<dbReference type="InterPro" id="IPR016162">
    <property type="entry name" value="Ald_DH_N"/>
</dbReference>
<feature type="compositionally biased region" description="Acidic residues" evidence="1">
    <location>
        <begin position="574"/>
        <end position="583"/>
    </location>
</feature>
<feature type="domain" description="Aldehyde dehydrogenase" evidence="2">
    <location>
        <begin position="18"/>
        <end position="277"/>
    </location>
</feature>
<feature type="compositionally biased region" description="Polar residues" evidence="1">
    <location>
        <begin position="549"/>
        <end position="564"/>
    </location>
</feature>
<dbReference type="EMBL" id="UINC01002451">
    <property type="protein sequence ID" value="SUZ96822.1"/>
    <property type="molecule type" value="Genomic_DNA"/>
</dbReference>
<gene>
    <name evidence="3" type="ORF">METZ01_LOCUS49676</name>
</gene>
<dbReference type="PANTHER" id="PTHR11699">
    <property type="entry name" value="ALDEHYDE DEHYDROGENASE-RELATED"/>
    <property type="match status" value="1"/>
</dbReference>
<dbReference type="InterPro" id="IPR016161">
    <property type="entry name" value="Ald_DH/histidinol_DH"/>
</dbReference>
<dbReference type="GO" id="GO:0016620">
    <property type="term" value="F:oxidoreductase activity, acting on the aldehyde or oxo group of donors, NAD or NADP as acceptor"/>
    <property type="evidence" value="ECO:0007669"/>
    <property type="project" value="InterPro"/>
</dbReference>
<accession>A0A381RYA5</accession>
<organism evidence="3">
    <name type="scientific">marine metagenome</name>
    <dbReference type="NCBI Taxonomy" id="408172"/>
    <lineage>
        <taxon>unclassified sequences</taxon>
        <taxon>metagenomes</taxon>
        <taxon>ecological metagenomes</taxon>
    </lineage>
</organism>
<dbReference type="Gene3D" id="3.40.309.10">
    <property type="entry name" value="Aldehyde Dehydrogenase, Chain A, domain 2"/>
    <property type="match status" value="1"/>
</dbReference>
<evidence type="ECO:0000313" key="3">
    <source>
        <dbReference type="EMBL" id="SUZ96822.1"/>
    </source>
</evidence>
<sequence>MPPMNNAERDRDLESIQEARQLGRAAVEAQRQLEGCTQEQIDAIVEEMAAAGLAHSEHLAELAHDETGFGNVPDKVLKNNFVLKDVVEAMRGMRTVGVLREDREHGVREIAEPVGVVAGIIPSTNPTSTAFFKCLIALKARCGIVLSPHPTAAQCVKASAEIMAEAAHKAGAPNGIIGCMSSVTMQGTRELMHGRETDIILATGGIGLVRAAYSAGKPAYGVGPGNVPAYIEETANVPKAVRDVISGTTFDNGTLCSSEQAIVCDRIIKDEVLEQARANGGHLLTPDECDRLAAVLITDRLLVNTDYVGRPATTIANAAGIKVPEKTRVLICPVGGVGKKYPLSHEKLSPVLAFYVVDDWQEGCQRCTELLRFGGMGHTMVIHSGNDDIVLEFGLRKPAHRVLVNTVAALGAVGHTTHLFPSMTLGCGSWGNNITSDNIGPQHLLNVKRLAYETREYIPKEVIEPATISDQNERTELSANIVTDTENVAGDGLEIQIADFLDKRGLLPKASEVPPGVGRNAVISVRDVDASDTVLKAPPPPRGRPEVPTNKNPVDPQSNTSEPSAAQLPPAEFVSEDDVRDAC</sequence>
<protein>
    <recommendedName>
        <fullName evidence="2">Aldehyde dehydrogenase domain-containing protein</fullName>
    </recommendedName>
</protein>
<dbReference type="InterPro" id="IPR015590">
    <property type="entry name" value="Aldehyde_DH_dom"/>
</dbReference>
<dbReference type="Pfam" id="PF00171">
    <property type="entry name" value="Aldedh"/>
    <property type="match status" value="1"/>
</dbReference>